<sequence length="366" mass="39074">MSIRSRRLNGPAARGTALAVAALIGAGSLAACSSDDASSSSSPEKAGTGELNVVATTTQICDYVKQIDAPDTNLTCLLAPNASAHEHEMTKEQMKALSEADLMLVNGVDLEHFLDQAVDSSGFKGTMVVTTGILSATDLDGKPVSDADLPYTIDRGIKKIDVQPWPFPPEEGETQAEFAYDPHVWTSPENAKIQVENIGHAFEEARPDQADVYKKHVEAYTHKLDELNTWVKEQINTIPEPNRVLFTSHDAFGYFSKTYGINFIGAALSDFNEQQDATAEHIAEEAQKVKDSGAVALFAENSNNPKSIEAIAKAAGVKAVIGDDALYGDSLGPAGSEGETYIGSIVHNVTNLVDAWGGHATPPNFN</sequence>
<dbReference type="PANTHER" id="PTHR42953:SF1">
    <property type="entry name" value="METAL-BINDING PROTEIN HI_0362-RELATED"/>
    <property type="match status" value="1"/>
</dbReference>
<keyword evidence="4 6" id="KW-0732">Signal</keyword>
<protein>
    <recommendedName>
        <fullName evidence="9">ABC transporter</fullName>
    </recommendedName>
</protein>
<accession>U3GWM0</accession>
<dbReference type="OrthoDB" id="9810636at2"/>
<evidence type="ECO:0000313" key="7">
    <source>
        <dbReference type="EMBL" id="AGU15704.1"/>
    </source>
</evidence>
<dbReference type="GO" id="GO:0007155">
    <property type="term" value="P:cell adhesion"/>
    <property type="evidence" value="ECO:0007669"/>
    <property type="project" value="InterPro"/>
</dbReference>
<dbReference type="AlphaFoldDB" id="U3GWM0"/>
<evidence type="ECO:0000256" key="5">
    <source>
        <dbReference type="RuleBase" id="RU003512"/>
    </source>
</evidence>
<keyword evidence="8" id="KW-1185">Reference proteome</keyword>
<evidence type="ECO:0000256" key="3">
    <source>
        <dbReference type="ARBA" id="ARBA00022723"/>
    </source>
</evidence>
<dbReference type="eggNOG" id="COG0803">
    <property type="taxonomic scope" value="Bacteria"/>
</dbReference>
<evidence type="ECO:0000256" key="1">
    <source>
        <dbReference type="ARBA" id="ARBA00004196"/>
    </source>
</evidence>
<dbReference type="InterPro" id="IPR006127">
    <property type="entry name" value="ZnuA-like"/>
</dbReference>
<comment type="similarity">
    <text evidence="5">Belongs to the bacterial solute-binding protein 9 family.</text>
</comment>
<organism evidence="7 8">
    <name type="scientific">Corynebacterium argentoratense DSM 44202</name>
    <dbReference type="NCBI Taxonomy" id="1348662"/>
    <lineage>
        <taxon>Bacteria</taxon>
        <taxon>Bacillati</taxon>
        <taxon>Actinomycetota</taxon>
        <taxon>Actinomycetes</taxon>
        <taxon>Mycobacteriales</taxon>
        <taxon>Corynebacteriaceae</taxon>
        <taxon>Corynebacterium</taxon>
    </lineage>
</organism>
<dbReference type="STRING" id="1348662.CARG_07935"/>
<dbReference type="PRINTS" id="PR00690">
    <property type="entry name" value="ADHESNFAMILY"/>
</dbReference>
<dbReference type="GO" id="GO:0030001">
    <property type="term" value="P:metal ion transport"/>
    <property type="evidence" value="ECO:0007669"/>
    <property type="project" value="InterPro"/>
</dbReference>
<feature type="signal peptide" evidence="6">
    <location>
        <begin position="1"/>
        <end position="30"/>
    </location>
</feature>
<dbReference type="GeneID" id="78250334"/>
<keyword evidence="2 5" id="KW-0813">Transport</keyword>
<dbReference type="GO" id="GO:0030313">
    <property type="term" value="C:cell envelope"/>
    <property type="evidence" value="ECO:0007669"/>
    <property type="project" value="UniProtKB-SubCell"/>
</dbReference>
<keyword evidence="3" id="KW-0479">Metal-binding</keyword>
<dbReference type="PROSITE" id="PS51257">
    <property type="entry name" value="PROKAR_LIPOPROTEIN"/>
    <property type="match status" value="1"/>
</dbReference>
<dbReference type="Pfam" id="PF01297">
    <property type="entry name" value="ZnuA"/>
    <property type="match status" value="1"/>
</dbReference>
<comment type="subcellular location">
    <subcellularLocation>
        <location evidence="1">Cell envelope</location>
    </subcellularLocation>
</comment>
<proteinExistence type="inferred from homology"/>
<dbReference type="Gene3D" id="3.40.50.1980">
    <property type="entry name" value="Nitrogenase molybdenum iron protein domain"/>
    <property type="match status" value="2"/>
</dbReference>
<name>U3GWM0_9CORY</name>
<dbReference type="InterPro" id="IPR050492">
    <property type="entry name" value="Bact_metal-bind_prot9"/>
</dbReference>
<dbReference type="GO" id="GO:0046872">
    <property type="term" value="F:metal ion binding"/>
    <property type="evidence" value="ECO:0007669"/>
    <property type="project" value="UniProtKB-KW"/>
</dbReference>
<dbReference type="PANTHER" id="PTHR42953">
    <property type="entry name" value="HIGH-AFFINITY ZINC UPTAKE SYSTEM PROTEIN ZNUA-RELATED"/>
    <property type="match status" value="1"/>
</dbReference>
<dbReference type="Proteomes" id="UP000016943">
    <property type="component" value="Chromosome"/>
</dbReference>
<dbReference type="RefSeq" id="WP_021012094.1">
    <property type="nucleotide sequence ID" value="NC_022198.1"/>
</dbReference>
<evidence type="ECO:0000256" key="6">
    <source>
        <dbReference type="SAM" id="SignalP"/>
    </source>
</evidence>
<dbReference type="PATRIC" id="fig|1348662.3.peg.1569"/>
<evidence type="ECO:0000256" key="2">
    <source>
        <dbReference type="ARBA" id="ARBA00022448"/>
    </source>
</evidence>
<dbReference type="SUPFAM" id="SSF53807">
    <property type="entry name" value="Helical backbone' metal receptor"/>
    <property type="match status" value="1"/>
</dbReference>
<dbReference type="KEGG" id="caz:CARG_07935"/>
<evidence type="ECO:0008006" key="9">
    <source>
        <dbReference type="Google" id="ProtNLM"/>
    </source>
</evidence>
<feature type="chain" id="PRO_5038922630" description="ABC transporter" evidence="6">
    <location>
        <begin position="31"/>
        <end position="366"/>
    </location>
</feature>
<dbReference type="InterPro" id="IPR006128">
    <property type="entry name" value="Lipoprotein_PsaA-like"/>
</dbReference>
<reference evidence="7 8" key="1">
    <citation type="journal article" date="2013" name="Genome Announc.">
        <title>Whole-Genome Sequence of the Clinical Strain Corynebacterium argentoratense DSM 44202, Isolated from a Human Throat Specimen.</title>
        <authorList>
            <person name="Bomholt C."/>
            <person name="Glaub A."/>
            <person name="Gravermann K."/>
            <person name="Albersmeier A."/>
            <person name="Brinkrolf K."/>
            <person name="Ruckert C."/>
            <person name="Tauch A."/>
        </authorList>
    </citation>
    <scope>NUCLEOTIDE SEQUENCE [LARGE SCALE GENOMIC DNA]</scope>
    <source>
        <strain evidence="7">DSM 44202</strain>
    </source>
</reference>
<evidence type="ECO:0000313" key="8">
    <source>
        <dbReference type="Proteomes" id="UP000016943"/>
    </source>
</evidence>
<dbReference type="EMBL" id="CP006365">
    <property type="protein sequence ID" value="AGU15704.1"/>
    <property type="molecule type" value="Genomic_DNA"/>
</dbReference>
<evidence type="ECO:0000256" key="4">
    <source>
        <dbReference type="ARBA" id="ARBA00022729"/>
    </source>
</evidence>
<gene>
    <name evidence="7" type="ORF">CARG_07935</name>
</gene>
<dbReference type="HOGENOM" id="CLU_016838_1_1_11"/>